<dbReference type="EMBL" id="KQ947418">
    <property type="protein sequence ID" value="KUJ15421.1"/>
    <property type="molecule type" value="Genomic_DNA"/>
</dbReference>
<name>A0A194X5H4_MOLSC</name>
<feature type="compositionally biased region" description="Basic and acidic residues" evidence="1">
    <location>
        <begin position="8"/>
        <end position="20"/>
    </location>
</feature>
<evidence type="ECO:0000256" key="1">
    <source>
        <dbReference type="SAM" id="MobiDB-lite"/>
    </source>
</evidence>
<dbReference type="InParanoid" id="A0A194X5H4"/>
<gene>
    <name evidence="2" type="ORF">LY89DRAFT_112201</name>
</gene>
<dbReference type="AlphaFoldDB" id="A0A194X5H4"/>
<dbReference type="KEGG" id="psco:LY89DRAFT_112201"/>
<dbReference type="RefSeq" id="XP_018069776.1">
    <property type="nucleotide sequence ID" value="XM_018205084.1"/>
</dbReference>
<evidence type="ECO:0000313" key="3">
    <source>
        <dbReference type="Proteomes" id="UP000070700"/>
    </source>
</evidence>
<proteinExistence type="predicted"/>
<protein>
    <submittedName>
        <fullName evidence="2">Uncharacterized protein</fullName>
    </submittedName>
</protein>
<feature type="region of interest" description="Disordered" evidence="1">
    <location>
        <begin position="1"/>
        <end position="87"/>
    </location>
</feature>
<keyword evidence="3" id="KW-1185">Reference proteome</keyword>
<feature type="compositionally biased region" description="Basic residues" evidence="1">
    <location>
        <begin position="39"/>
        <end position="52"/>
    </location>
</feature>
<dbReference type="GeneID" id="28814810"/>
<organism evidence="2 3">
    <name type="scientific">Mollisia scopiformis</name>
    <name type="common">Conifer needle endophyte fungus</name>
    <name type="synonym">Phialocephala scopiformis</name>
    <dbReference type="NCBI Taxonomy" id="149040"/>
    <lineage>
        <taxon>Eukaryota</taxon>
        <taxon>Fungi</taxon>
        <taxon>Dikarya</taxon>
        <taxon>Ascomycota</taxon>
        <taxon>Pezizomycotina</taxon>
        <taxon>Leotiomycetes</taxon>
        <taxon>Helotiales</taxon>
        <taxon>Mollisiaceae</taxon>
        <taxon>Mollisia</taxon>
    </lineage>
</organism>
<sequence length="186" mass="20871">MAKREHKPLKEPKLPEESKSPKKPKPPKASKSLKEPKPSKKTPTKPPRKSAKKDRIQRTSSRTSLRFKPTRTAPQPVKPGTLSRSTSNRVINSGENIFAVTSHIQPDGLSRRNKSGIEPATNATHVLTDRLPQSFVLYSPSFLNRDITISLIQDGPRYFTSQWDTEVSFEAIPKILHSSELETTIP</sequence>
<reference evidence="2 3" key="1">
    <citation type="submission" date="2015-10" db="EMBL/GenBank/DDBJ databases">
        <title>Full genome of DAOMC 229536 Phialocephala scopiformis, a fungal endophyte of spruce producing the potent anti-insectan compound rugulosin.</title>
        <authorList>
            <consortium name="DOE Joint Genome Institute"/>
            <person name="Walker A.K."/>
            <person name="Frasz S.L."/>
            <person name="Seifert K.A."/>
            <person name="Miller J.D."/>
            <person name="Mondo S.J."/>
            <person name="Labutti K."/>
            <person name="Lipzen A."/>
            <person name="Dockter R."/>
            <person name="Kennedy M."/>
            <person name="Grigoriev I.V."/>
            <person name="Spatafora J.W."/>
        </authorList>
    </citation>
    <scope>NUCLEOTIDE SEQUENCE [LARGE SCALE GENOMIC DNA]</scope>
    <source>
        <strain evidence="2 3">CBS 120377</strain>
    </source>
</reference>
<accession>A0A194X5H4</accession>
<dbReference type="Proteomes" id="UP000070700">
    <property type="component" value="Unassembled WGS sequence"/>
</dbReference>
<evidence type="ECO:0000313" key="2">
    <source>
        <dbReference type="EMBL" id="KUJ15421.1"/>
    </source>
</evidence>